<evidence type="ECO:0000256" key="2">
    <source>
        <dbReference type="ARBA" id="ARBA00004496"/>
    </source>
</evidence>
<organism evidence="7 8">
    <name type="scientific">Aphanomyces euteiches</name>
    <dbReference type="NCBI Taxonomy" id="100861"/>
    <lineage>
        <taxon>Eukaryota</taxon>
        <taxon>Sar</taxon>
        <taxon>Stramenopiles</taxon>
        <taxon>Oomycota</taxon>
        <taxon>Saprolegniomycetes</taxon>
        <taxon>Saprolegniales</taxon>
        <taxon>Verrucalvaceae</taxon>
        <taxon>Aphanomyces</taxon>
    </lineage>
</organism>
<comment type="caution">
    <text evidence="7">The sequence shown here is derived from an EMBL/GenBank/DDBJ whole genome shotgun (WGS) entry which is preliminary data.</text>
</comment>
<name>A0A6G0W5H0_9STRA</name>
<evidence type="ECO:0000256" key="3">
    <source>
        <dbReference type="ARBA" id="ARBA00022490"/>
    </source>
</evidence>
<dbReference type="GO" id="GO:0005737">
    <property type="term" value="C:cytoplasm"/>
    <property type="evidence" value="ECO:0007669"/>
    <property type="project" value="UniProtKB-SubCell"/>
</dbReference>
<evidence type="ECO:0000313" key="7">
    <source>
        <dbReference type="EMBL" id="KAF0721701.1"/>
    </source>
</evidence>
<dbReference type="EMBL" id="VJMJ01000370">
    <property type="protein sequence ID" value="KAF0721701.1"/>
    <property type="molecule type" value="Genomic_DNA"/>
</dbReference>
<dbReference type="AlphaFoldDB" id="A0A6G0W5H0"/>
<evidence type="ECO:0000256" key="4">
    <source>
        <dbReference type="ARBA" id="ARBA00023069"/>
    </source>
</evidence>
<feature type="domain" description="BART" evidence="6">
    <location>
        <begin position="2"/>
        <end position="85"/>
    </location>
</feature>
<dbReference type="Pfam" id="PF11527">
    <property type="entry name" value="ARL2_Bind_BART"/>
    <property type="match status" value="1"/>
</dbReference>
<sequence length="297" mass="34495">MIRELMLFIAGAEFQSTFEAFFLKHALKFTDDEEHRLEYTQLFQEFQELFEQFMQQFYLKNNITEAEFGKRCRAAVKNDAKASQYLESHEENGTCIRAIEYHLQFTIFANFENVAKTWWFDLLEASPLVVSTVLDAIGEHIIYVSQEHSSLKYTRLCLAGIVMDEEKDRITITQTGIATDDRFPFQDGESRSNGFQWVVFQHVTDNLTLVRWSLLNFCPVNAKGPLSLSEMARNLRCAVRPNDSKESILMKIHIAVEGALGNLRDQFRHRCGRFRLEPPSTMGSRNFSMESLRHIHT</sequence>
<keyword evidence="5" id="KW-0966">Cell projection</keyword>
<keyword evidence="4" id="KW-0969">Cilium</keyword>
<protein>
    <recommendedName>
        <fullName evidence="6">BART domain-containing protein</fullName>
    </recommendedName>
</protein>
<dbReference type="Gene3D" id="1.20.1520.10">
    <property type="entry name" value="ADP-ribosylation factor-like 2-binding protein, domain"/>
    <property type="match status" value="1"/>
</dbReference>
<accession>A0A6G0W5H0</accession>
<dbReference type="GO" id="GO:0005929">
    <property type="term" value="C:cilium"/>
    <property type="evidence" value="ECO:0007669"/>
    <property type="project" value="UniProtKB-SubCell"/>
</dbReference>
<dbReference type="VEuPathDB" id="FungiDB:AeMF1_017887"/>
<keyword evidence="3" id="KW-0963">Cytoplasm</keyword>
<evidence type="ECO:0000256" key="5">
    <source>
        <dbReference type="ARBA" id="ARBA00023273"/>
    </source>
</evidence>
<evidence type="ECO:0000256" key="1">
    <source>
        <dbReference type="ARBA" id="ARBA00004138"/>
    </source>
</evidence>
<evidence type="ECO:0000313" key="8">
    <source>
        <dbReference type="Proteomes" id="UP000481153"/>
    </source>
</evidence>
<dbReference type="Proteomes" id="UP000481153">
    <property type="component" value="Unassembled WGS sequence"/>
</dbReference>
<comment type="subcellular location">
    <subcellularLocation>
        <location evidence="1">Cell projection</location>
        <location evidence="1">Cilium</location>
    </subcellularLocation>
    <subcellularLocation>
        <location evidence="2">Cytoplasm</location>
    </subcellularLocation>
</comment>
<dbReference type="InterPro" id="IPR042541">
    <property type="entry name" value="BART_sf"/>
</dbReference>
<proteinExistence type="predicted"/>
<reference evidence="7 8" key="1">
    <citation type="submission" date="2019-07" db="EMBL/GenBank/DDBJ databases">
        <title>Genomics analysis of Aphanomyces spp. identifies a new class of oomycete effector associated with host adaptation.</title>
        <authorList>
            <person name="Gaulin E."/>
        </authorList>
    </citation>
    <scope>NUCLEOTIDE SEQUENCE [LARGE SCALE GENOMIC DNA]</scope>
    <source>
        <strain evidence="7 8">ATCC 201684</strain>
    </source>
</reference>
<evidence type="ECO:0000259" key="6">
    <source>
        <dbReference type="Pfam" id="PF11527"/>
    </source>
</evidence>
<dbReference type="InterPro" id="IPR023379">
    <property type="entry name" value="BART_dom"/>
</dbReference>
<gene>
    <name evidence="7" type="ORF">Ae201684_018981</name>
</gene>
<keyword evidence="8" id="KW-1185">Reference proteome</keyword>